<dbReference type="PANTHER" id="PTHR21500">
    <property type="entry name" value="TUBULIN-SPECIFIC CHAPERONE A"/>
    <property type="match status" value="1"/>
</dbReference>
<comment type="subcellular location">
    <subcellularLocation>
        <location evidence="6">Cytoplasm</location>
        <location evidence="6">Cytoskeleton</location>
    </subcellularLocation>
</comment>
<dbReference type="InterPro" id="IPR036126">
    <property type="entry name" value="TBCA_sf"/>
</dbReference>
<reference evidence="8" key="2">
    <citation type="submission" date="2015-08" db="UniProtKB">
        <authorList>
            <consortium name="WormBaseParasite"/>
        </authorList>
    </citation>
    <scope>IDENTIFICATION</scope>
</reference>
<dbReference type="Proteomes" id="UP000035680">
    <property type="component" value="Unassembled WGS sequence"/>
</dbReference>
<dbReference type="PANTHER" id="PTHR21500:SF0">
    <property type="entry name" value="TUBULIN-SPECIFIC CHAPERONE A"/>
    <property type="match status" value="1"/>
</dbReference>
<dbReference type="InterPro" id="IPR004226">
    <property type="entry name" value="TBCA"/>
</dbReference>
<evidence type="ECO:0000256" key="6">
    <source>
        <dbReference type="RuleBase" id="RU364030"/>
    </source>
</evidence>
<evidence type="ECO:0000256" key="5">
    <source>
        <dbReference type="ARBA" id="ARBA00026055"/>
    </source>
</evidence>
<comment type="similarity">
    <text evidence="2 6">Belongs to the TBCA family.</text>
</comment>
<keyword evidence="6" id="KW-0206">Cytoskeleton</keyword>
<evidence type="ECO:0000256" key="3">
    <source>
        <dbReference type="ARBA" id="ARBA00015002"/>
    </source>
</evidence>
<evidence type="ECO:0000313" key="7">
    <source>
        <dbReference type="Proteomes" id="UP000035680"/>
    </source>
</evidence>
<dbReference type="GO" id="GO:0007021">
    <property type="term" value="P:tubulin complex assembly"/>
    <property type="evidence" value="ECO:0007669"/>
    <property type="project" value="UniProtKB-UniRule"/>
</dbReference>
<accession>A0A0K0F807</accession>
<evidence type="ECO:0000256" key="4">
    <source>
        <dbReference type="ARBA" id="ARBA00023186"/>
    </source>
</evidence>
<dbReference type="Pfam" id="PF02970">
    <property type="entry name" value="TBCA"/>
    <property type="match status" value="1"/>
</dbReference>
<dbReference type="WBParaSite" id="SVE_0495500.1">
    <property type="protein sequence ID" value="SVE_0495500.1"/>
    <property type="gene ID" value="SVE_0495500"/>
</dbReference>
<keyword evidence="7" id="KW-1185">Reference proteome</keyword>
<keyword evidence="4 6" id="KW-0143">Chaperone</keyword>
<protein>
    <recommendedName>
        <fullName evidence="3 6">Tubulin-specific chaperone A</fullName>
    </recommendedName>
</protein>
<keyword evidence="6" id="KW-0493">Microtubule</keyword>
<evidence type="ECO:0000313" key="8">
    <source>
        <dbReference type="WBParaSite" id="SVE_0495500.1"/>
    </source>
</evidence>
<dbReference type="GO" id="GO:0005829">
    <property type="term" value="C:cytosol"/>
    <property type="evidence" value="ECO:0007669"/>
    <property type="project" value="TreeGrafter"/>
</dbReference>
<comment type="function">
    <text evidence="1">Tubulin-folding protein; involved in the early step of the tubulin folding pathway.</text>
</comment>
<dbReference type="STRING" id="75913.A0A0K0F807"/>
<evidence type="ECO:0000256" key="1">
    <source>
        <dbReference type="ARBA" id="ARBA00003046"/>
    </source>
</evidence>
<reference evidence="7" key="1">
    <citation type="submission" date="2014-07" db="EMBL/GenBank/DDBJ databases">
        <authorList>
            <person name="Martin A.A"/>
            <person name="De Silva N."/>
        </authorList>
    </citation>
    <scope>NUCLEOTIDE SEQUENCE</scope>
</reference>
<keyword evidence="6" id="KW-0963">Cytoplasm</keyword>
<name>A0A0K0F807_STRVS</name>
<organism evidence="7 8">
    <name type="scientific">Strongyloides venezuelensis</name>
    <name type="common">Threadworm</name>
    <dbReference type="NCBI Taxonomy" id="75913"/>
    <lineage>
        <taxon>Eukaryota</taxon>
        <taxon>Metazoa</taxon>
        <taxon>Ecdysozoa</taxon>
        <taxon>Nematoda</taxon>
        <taxon>Chromadorea</taxon>
        <taxon>Rhabditida</taxon>
        <taxon>Tylenchina</taxon>
        <taxon>Panagrolaimomorpha</taxon>
        <taxon>Strongyloidoidea</taxon>
        <taxon>Strongyloididae</taxon>
        <taxon>Strongyloides</taxon>
    </lineage>
</organism>
<dbReference type="GO" id="GO:0005874">
    <property type="term" value="C:microtubule"/>
    <property type="evidence" value="ECO:0007669"/>
    <property type="project" value="UniProtKB-KW"/>
</dbReference>
<dbReference type="Gene3D" id="1.20.58.90">
    <property type="match status" value="1"/>
</dbReference>
<proteinExistence type="inferred from homology"/>
<dbReference type="GO" id="GO:0048487">
    <property type="term" value="F:beta-tubulin binding"/>
    <property type="evidence" value="ECO:0007669"/>
    <property type="project" value="InterPro"/>
</dbReference>
<dbReference type="AlphaFoldDB" id="A0A0K0F807"/>
<dbReference type="SUPFAM" id="SSF46988">
    <property type="entry name" value="Tubulin chaperone cofactor A"/>
    <property type="match status" value="1"/>
</dbReference>
<evidence type="ECO:0000256" key="2">
    <source>
        <dbReference type="ARBA" id="ARBA00006806"/>
    </source>
</evidence>
<comment type="subunit">
    <text evidence="5 6">Supercomplex made of cofactors A to E. Cofactors A and D function by capturing and stabilizing tubulin in a quasi-native conformation. Cofactor E binds to the cofactor D-tubulin complex; interaction with cofactor C then causes the release of tubulin polypeptides that are committed to the native state.</text>
</comment>
<sequence>MDIKKAEKALSIKANILKRTLKDYEYYLKEVASSEKYIENLKSKEDSDPYDIKKATEVLQENQAMSQNALDRIDSSKLNLMEQLKEFELTYQSECGDSESSASQLISQVKEYLEKADNLKK</sequence>
<dbReference type="GO" id="GO:0007023">
    <property type="term" value="P:post-chaperonin tubulin folding pathway"/>
    <property type="evidence" value="ECO:0007669"/>
    <property type="project" value="UniProtKB-UniRule"/>
</dbReference>